<feature type="region of interest" description="Disordered" evidence="1">
    <location>
        <begin position="273"/>
        <end position="425"/>
    </location>
</feature>
<feature type="compositionally biased region" description="Basic and acidic residues" evidence="1">
    <location>
        <begin position="306"/>
        <end position="325"/>
    </location>
</feature>
<protein>
    <submittedName>
        <fullName evidence="2">Uncharacterized protein</fullName>
    </submittedName>
</protein>
<evidence type="ECO:0000313" key="2">
    <source>
        <dbReference type="EMBL" id="GEU63669.1"/>
    </source>
</evidence>
<feature type="compositionally biased region" description="Basic and acidic residues" evidence="1">
    <location>
        <begin position="334"/>
        <end position="365"/>
    </location>
</feature>
<dbReference type="EMBL" id="BKCJ010004888">
    <property type="protein sequence ID" value="GEU63669.1"/>
    <property type="molecule type" value="Genomic_DNA"/>
</dbReference>
<feature type="compositionally biased region" description="Acidic residues" evidence="1">
    <location>
        <begin position="389"/>
        <end position="405"/>
    </location>
</feature>
<accession>A0A6L2LRA1</accession>
<name>A0A6L2LRA1_TANCI</name>
<comment type="caution">
    <text evidence="2">The sequence shown here is derived from an EMBL/GenBank/DDBJ whole genome shotgun (WGS) entry which is preliminary data.</text>
</comment>
<reference evidence="2" key="1">
    <citation type="journal article" date="2019" name="Sci. Rep.">
        <title>Draft genome of Tanacetum cinerariifolium, the natural source of mosquito coil.</title>
        <authorList>
            <person name="Yamashiro T."/>
            <person name="Shiraishi A."/>
            <person name="Satake H."/>
            <person name="Nakayama K."/>
        </authorList>
    </citation>
    <scope>NUCLEOTIDE SEQUENCE</scope>
</reference>
<feature type="compositionally biased region" description="Low complexity" evidence="1">
    <location>
        <begin position="411"/>
        <end position="420"/>
    </location>
</feature>
<evidence type="ECO:0000256" key="1">
    <source>
        <dbReference type="SAM" id="MobiDB-lite"/>
    </source>
</evidence>
<organism evidence="2">
    <name type="scientific">Tanacetum cinerariifolium</name>
    <name type="common">Dalmatian daisy</name>
    <name type="synonym">Chrysanthemum cinerariifolium</name>
    <dbReference type="NCBI Taxonomy" id="118510"/>
    <lineage>
        <taxon>Eukaryota</taxon>
        <taxon>Viridiplantae</taxon>
        <taxon>Streptophyta</taxon>
        <taxon>Embryophyta</taxon>
        <taxon>Tracheophyta</taxon>
        <taxon>Spermatophyta</taxon>
        <taxon>Magnoliopsida</taxon>
        <taxon>eudicotyledons</taxon>
        <taxon>Gunneridae</taxon>
        <taxon>Pentapetalae</taxon>
        <taxon>asterids</taxon>
        <taxon>campanulids</taxon>
        <taxon>Asterales</taxon>
        <taxon>Asteraceae</taxon>
        <taxon>Asteroideae</taxon>
        <taxon>Anthemideae</taxon>
        <taxon>Anthemidinae</taxon>
        <taxon>Tanacetum</taxon>
    </lineage>
</organism>
<sequence>MDIIIDQQVALDDDLVPHASRLRIDKSKFRLRSDLKSKESTLQVVYDVLKLTPFYKAFLVTADVPEIYMQEFWATAIFHHHSIRFKMNNKKHIVNLEYFRDMLQICPRIPNQQFDELPFEEAILTFLKELGHSVINKCLSGKSTGYDSLRLSQAQILWGMYHKKNVYFAYLLWEDFVYQVEHKDAKKSNEMYYPRFTKVIVNFFITKDQSIPRRNKVNWHFAWVDHMFTTIKLVSRHQNTQQYGAILPIELTNEAIKNSESYKEYYAIASGAEPAKTKPSVRKKQSSSETIMPPPTAKGKRLKTSAKVDKPAKEKQPAKTSKAKDDDDDQNNDDDVKTDSDNDGDDFIHPKFSTHDDEDKEEKSFDPIVQSPSHDENIDDEDSHGMNVEGDEMDDEGANEEDDANELYKDSSSVSSRFVSNMLNPSPDTGIDSIFNLNNESTPRVDVPVTTTVEIPLLSATTLPPPPTPIIPTLHQTPVPSPTNVPSSSLQDLPNFGYLFGFDHRLKALEINFSEFMRANQFAEAISSIHGIVDKYLDHQMNKAVKVAVELQSDRLRDEAQAENEDFLNKLDENI</sequence>
<gene>
    <name evidence="2" type="ORF">Tci_035647</name>
</gene>
<dbReference type="AlphaFoldDB" id="A0A6L2LRA1"/>
<proteinExistence type="predicted"/>